<proteinExistence type="predicted"/>
<feature type="non-terminal residue" evidence="1">
    <location>
        <position position="95"/>
    </location>
</feature>
<keyword evidence="1" id="KW-0675">Receptor</keyword>
<evidence type="ECO:0000313" key="1">
    <source>
        <dbReference type="EMBL" id="AAP31889.1"/>
    </source>
</evidence>
<gene>
    <name evidence="1" type="primary">OR</name>
</gene>
<name>Q80WG9_9MURI</name>
<dbReference type="EMBL" id="S76491">
    <property type="protein sequence ID" value="AAP31889.1"/>
    <property type="molecule type" value="Genomic_DNA"/>
</dbReference>
<sequence>AVGHHLPLLWARPAVSSGQILAGGGHVRLHLPAAADVARPLSGHLPAAALPARRTDRLACWGRGLAAWLASAPQVHIFSLREVADGAFDCWAVFI</sequence>
<reference evidence="1" key="1">
    <citation type="journal article" date="1995" name="Endocrinology">
        <title>Sex differences in and effects of estrogen on oxytocin receptor messenger ribonucleic acid expression in the ventromedial hypothalamus.</title>
        <authorList>
            <person name="Bale T.L."/>
            <person name="Dorsa D.M."/>
        </authorList>
    </citation>
    <scope>NUCLEOTIDE SEQUENCE</scope>
</reference>
<organism evidence="1">
    <name type="scientific">Rattus sp</name>
    <dbReference type="NCBI Taxonomy" id="10118"/>
    <lineage>
        <taxon>Eukaryota</taxon>
        <taxon>Metazoa</taxon>
        <taxon>Chordata</taxon>
        <taxon>Craniata</taxon>
        <taxon>Vertebrata</taxon>
        <taxon>Euteleostomi</taxon>
        <taxon>Mammalia</taxon>
        <taxon>Eutheria</taxon>
        <taxon>Euarchontoglires</taxon>
        <taxon>Glires</taxon>
        <taxon>Rodentia</taxon>
        <taxon>Myomorpha</taxon>
        <taxon>Muroidea</taxon>
        <taxon>Muridae</taxon>
        <taxon>Murinae</taxon>
        <taxon>Rattus</taxon>
    </lineage>
</organism>
<dbReference type="AlphaFoldDB" id="Q80WG9"/>
<accession>Q80WG9</accession>
<protein>
    <submittedName>
        <fullName evidence="1">Oxytocin receptor</fullName>
    </submittedName>
</protein>
<feature type="non-terminal residue" evidence="1">
    <location>
        <position position="1"/>
    </location>
</feature>